<comment type="caution">
    <text evidence="1">The sequence shown here is derived from an EMBL/GenBank/DDBJ whole genome shotgun (WGS) entry which is preliminary data.</text>
</comment>
<dbReference type="AlphaFoldDB" id="A0A4Q9KPU7"/>
<sequence>PVYAGCTPQSSNIDVSLYAICIQERPTSLPAPRGVIFISSSRNMGDGCKMSRSYIKGVSNMCSKLEGVSSNSVR</sequence>
<name>A0A4Q9KPU7_9MICR</name>
<dbReference type="EMBL" id="PIXR01003539">
    <property type="protein sequence ID" value="TBT96633.1"/>
    <property type="molecule type" value="Genomic_DNA"/>
</dbReference>
<dbReference type="VEuPathDB" id="MicrosporidiaDB:CWI39_3539p0010"/>
<organism evidence="1 2">
    <name type="scientific">Hamiltosporidium magnivora</name>
    <dbReference type="NCBI Taxonomy" id="148818"/>
    <lineage>
        <taxon>Eukaryota</taxon>
        <taxon>Fungi</taxon>
        <taxon>Fungi incertae sedis</taxon>
        <taxon>Microsporidia</taxon>
        <taxon>Dubosqiidae</taxon>
        <taxon>Hamiltosporidium</taxon>
    </lineage>
</organism>
<accession>A0A4Q9KPU7</accession>
<feature type="non-terminal residue" evidence="1">
    <location>
        <position position="1"/>
    </location>
</feature>
<protein>
    <submittedName>
        <fullName evidence="1">Uncharacterized protein</fullName>
    </submittedName>
</protein>
<proteinExistence type="predicted"/>
<evidence type="ECO:0000313" key="2">
    <source>
        <dbReference type="Proteomes" id="UP000293045"/>
    </source>
</evidence>
<gene>
    <name evidence="1" type="ORF">CWI39_3539p0010</name>
</gene>
<dbReference type="Proteomes" id="UP000293045">
    <property type="component" value="Unassembled WGS sequence"/>
</dbReference>
<reference evidence="1 2" key="1">
    <citation type="submission" date="2017-12" db="EMBL/GenBank/DDBJ databases">
        <authorList>
            <person name="Pombert J.-F."/>
            <person name="Haag K.L."/>
            <person name="Ebert D."/>
        </authorList>
    </citation>
    <scope>NUCLEOTIDE SEQUENCE [LARGE SCALE GENOMIC DNA]</scope>
    <source>
        <strain evidence="1">IL-BN-2</strain>
    </source>
</reference>
<evidence type="ECO:0000313" key="1">
    <source>
        <dbReference type="EMBL" id="TBT96633.1"/>
    </source>
</evidence>